<sequence>MYRTFSISKDKIDIVTTEKEEKALSPIWRDIVRLVKDQYDTAISILPVVLDSSNCSRAGRGERMRRMFNRGDKDKHKDKDKDNKNKNKKEKKKKKDKKKKKKKNKKKKKKNKKKKKKKNGKHKKKGHKNGRHRKKEKDKMGDSLTEL</sequence>
<evidence type="ECO:0000313" key="3">
    <source>
        <dbReference type="Proteomes" id="UP001162480"/>
    </source>
</evidence>
<organism evidence="2 3">
    <name type="scientific">Octopus vulgaris</name>
    <name type="common">Common octopus</name>
    <dbReference type="NCBI Taxonomy" id="6645"/>
    <lineage>
        <taxon>Eukaryota</taxon>
        <taxon>Metazoa</taxon>
        <taxon>Spiralia</taxon>
        <taxon>Lophotrochozoa</taxon>
        <taxon>Mollusca</taxon>
        <taxon>Cephalopoda</taxon>
        <taxon>Coleoidea</taxon>
        <taxon>Octopodiformes</taxon>
        <taxon>Octopoda</taxon>
        <taxon>Incirrata</taxon>
        <taxon>Octopodidae</taxon>
        <taxon>Octopus</taxon>
    </lineage>
</organism>
<gene>
    <name evidence="2" type="ORF">OCTVUL_1B004713</name>
</gene>
<protein>
    <submittedName>
        <fullName evidence="2">Uncharacterized protein</fullName>
    </submittedName>
</protein>
<reference evidence="2" key="1">
    <citation type="submission" date="2023-08" db="EMBL/GenBank/DDBJ databases">
        <authorList>
            <person name="Alioto T."/>
            <person name="Alioto T."/>
            <person name="Gomez Garrido J."/>
        </authorList>
    </citation>
    <scope>NUCLEOTIDE SEQUENCE</scope>
</reference>
<proteinExistence type="predicted"/>
<accession>A0AA36F5A7</accession>
<evidence type="ECO:0000313" key="2">
    <source>
        <dbReference type="EMBL" id="CAI9724924.1"/>
    </source>
</evidence>
<feature type="compositionally biased region" description="Basic and acidic residues" evidence="1">
    <location>
        <begin position="59"/>
        <end position="85"/>
    </location>
</feature>
<name>A0AA36F5A7_OCTVU</name>
<dbReference type="AlphaFoldDB" id="A0AA36F5A7"/>
<evidence type="ECO:0000256" key="1">
    <source>
        <dbReference type="SAM" id="MobiDB-lite"/>
    </source>
</evidence>
<dbReference type="EMBL" id="OX597819">
    <property type="protein sequence ID" value="CAI9724924.1"/>
    <property type="molecule type" value="Genomic_DNA"/>
</dbReference>
<dbReference type="Proteomes" id="UP001162480">
    <property type="component" value="Chromosome 6"/>
</dbReference>
<feature type="compositionally biased region" description="Basic residues" evidence="1">
    <location>
        <begin position="86"/>
        <end position="136"/>
    </location>
</feature>
<feature type="region of interest" description="Disordered" evidence="1">
    <location>
        <begin position="54"/>
        <end position="147"/>
    </location>
</feature>
<keyword evidence="3" id="KW-1185">Reference proteome</keyword>